<protein>
    <recommendedName>
        <fullName evidence="5">UDP-N-acetylglucosamine kinase</fullName>
        <ecNumber evidence="2">2.7.1.176</ecNumber>
    </recommendedName>
    <alternativeName>
        <fullName evidence="5">UDP-N-acetylglucosamine kinase</fullName>
    </alternativeName>
</protein>
<dbReference type="Pfam" id="PF06414">
    <property type="entry name" value="Zeta_toxin"/>
    <property type="match status" value="1"/>
</dbReference>
<dbReference type="EC" id="2.7.1.176" evidence="2"/>
<dbReference type="Proteomes" id="UP001152755">
    <property type="component" value="Unassembled WGS sequence"/>
</dbReference>
<dbReference type="GO" id="GO:0016301">
    <property type="term" value="F:kinase activity"/>
    <property type="evidence" value="ECO:0007669"/>
    <property type="project" value="InterPro"/>
</dbReference>
<dbReference type="Gene3D" id="3.40.50.300">
    <property type="entry name" value="P-loop containing nucleotide triphosphate hydrolases"/>
    <property type="match status" value="1"/>
</dbReference>
<reference evidence="9" key="1">
    <citation type="submission" date="2022-08" db="EMBL/GenBank/DDBJ databases">
        <title>Genome analysis of Corynebacteriales strain.</title>
        <authorList>
            <person name="Lee S.D."/>
        </authorList>
    </citation>
    <scope>NUCLEOTIDE SEQUENCE</scope>
    <source>
        <strain evidence="9">D3-21</strain>
    </source>
</reference>
<comment type="caution">
    <text evidence="9">The sequence shown here is derived from an EMBL/GenBank/DDBJ whole genome shotgun (WGS) entry which is preliminary data.</text>
</comment>
<keyword evidence="3" id="KW-0547">Nucleotide-binding</keyword>
<dbReference type="GO" id="GO:0005524">
    <property type="term" value="F:ATP binding"/>
    <property type="evidence" value="ECO:0007669"/>
    <property type="project" value="UniProtKB-KW"/>
</dbReference>
<organism evidence="9 10">
    <name type="scientific">Speluncibacter jeojiensis</name>
    <dbReference type="NCBI Taxonomy" id="2710754"/>
    <lineage>
        <taxon>Bacteria</taxon>
        <taxon>Bacillati</taxon>
        <taxon>Actinomycetota</taxon>
        <taxon>Actinomycetes</taxon>
        <taxon>Mycobacteriales</taxon>
        <taxon>Speluncibacteraceae</taxon>
        <taxon>Speluncibacter</taxon>
    </lineage>
</organism>
<feature type="domain" description="Zeta toxin" evidence="8">
    <location>
        <begin position="3"/>
        <end position="77"/>
    </location>
</feature>
<evidence type="ECO:0000259" key="8">
    <source>
        <dbReference type="Pfam" id="PF06414"/>
    </source>
</evidence>
<feature type="compositionally biased region" description="Low complexity" evidence="7">
    <location>
        <begin position="112"/>
        <end position="129"/>
    </location>
</feature>
<evidence type="ECO:0000313" key="10">
    <source>
        <dbReference type="Proteomes" id="UP001152755"/>
    </source>
</evidence>
<name>A0A9X4M4U5_9ACTN</name>
<gene>
    <name evidence="9" type="ORF">NVS88_21835</name>
</gene>
<keyword evidence="10" id="KW-1185">Reference proteome</keyword>
<comment type="catalytic activity">
    <reaction evidence="6">
        <text>UDP-N-acetyl-alpha-D-glucosamine + ATP = UDP-N-acetyl-alpha-D-glucosamine 3'-phosphate + ADP + H(+)</text>
        <dbReference type="Rhea" id="RHEA:32671"/>
        <dbReference type="ChEBI" id="CHEBI:15378"/>
        <dbReference type="ChEBI" id="CHEBI:30616"/>
        <dbReference type="ChEBI" id="CHEBI:57705"/>
        <dbReference type="ChEBI" id="CHEBI:64353"/>
        <dbReference type="ChEBI" id="CHEBI:456216"/>
        <dbReference type="EC" id="2.7.1.176"/>
    </reaction>
</comment>
<accession>A0A9X4M4U5</accession>
<evidence type="ECO:0000256" key="7">
    <source>
        <dbReference type="SAM" id="MobiDB-lite"/>
    </source>
</evidence>
<dbReference type="AlphaFoldDB" id="A0A9X4M4U5"/>
<dbReference type="RefSeq" id="WP_332520849.1">
    <property type="nucleotide sequence ID" value="NZ_JANRHA010000028.1"/>
</dbReference>
<evidence type="ECO:0000256" key="2">
    <source>
        <dbReference type="ARBA" id="ARBA00011963"/>
    </source>
</evidence>
<evidence type="ECO:0000256" key="5">
    <source>
        <dbReference type="ARBA" id="ARBA00032897"/>
    </source>
</evidence>
<proteinExistence type="inferred from homology"/>
<dbReference type="InterPro" id="IPR027417">
    <property type="entry name" value="P-loop_NTPase"/>
</dbReference>
<feature type="region of interest" description="Disordered" evidence="7">
    <location>
        <begin position="92"/>
        <end position="129"/>
    </location>
</feature>
<sequence>MAGLVHHESTRLIDQIRRICIAQRENIVVEGTLSWRGQAPRLVTELAQGDYQRVEVIAIDADRTTCHEQALARWWRGRRRWVGAPICSAAASLPRPRSTSASRIPNFPGAHSTPSSSPNSPQRPSATPT</sequence>
<evidence type="ECO:0000256" key="3">
    <source>
        <dbReference type="ARBA" id="ARBA00022741"/>
    </source>
</evidence>
<evidence type="ECO:0000313" key="9">
    <source>
        <dbReference type="EMBL" id="MDG3017201.1"/>
    </source>
</evidence>
<dbReference type="EMBL" id="JANRHA010000028">
    <property type="protein sequence ID" value="MDG3017201.1"/>
    <property type="molecule type" value="Genomic_DNA"/>
</dbReference>
<evidence type="ECO:0000256" key="4">
    <source>
        <dbReference type="ARBA" id="ARBA00022840"/>
    </source>
</evidence>
<evidence type="ECO:0000256" key="6">
    <source>
        <dbReference type="ARBA" id="ARBA00048178"/>
    </source>
</evidence>
<evidence type="ECO:0000256" key="1">
    <source>
        <dbReference type="ARBA" id="ARBA00009104"/>
    </source>
</evidence>
<keyword evidence="4" id="KW-0067">ATP-binding</keyword>
<dbReference type="InterPro" id="IPR010488">
    <property type="entry name" value="Zeta_toxin_domain"/>
</dbReference>
<comment type="similarity">
    <text evidence="1">Belongs to the zeta toxin family.</text>
</comment>